<dbReference type="Proteomes" id="UP000627838">
    <property type="component" value="Unassembled WGS sequence"/>
</dbReference>
<accession>A0ABR9JYS2</accession>
<name>A0ABR9JYS2_9ACTN</name>
<dbReference type="InterPro" id="IPR008183">
    <property type="entry name" value="Aldose_1/G6P_1-epimerase"/>
</dbReference>
<protein>
    <submittedName>
        <fullName evidence="1">Aldose 1-epimerase</fullName>
        <ecNumber evidence="1">5.1.3.3</ecNumber>
    </submittedName>
</protein>
<dbReference type="InterPro" id="IPR011013">
    <property type="entry name" value="Gal_mutarotase_sf_dom"/>
</dbReference>
<dbReference type="EC" id="5.1.3.3" evidence="1"/>
<gene>
    <name evidence="1" type="ORF">H4W34_005078</name>
</gene>
<sequence length="306" mass="32978">MTEMITGAQYALAAGPYRAVVTESGASLRELTLRQDGGDERPLVLTHGADEPAPAAFGNLLIPWPNRVDGGRYEYGGKSYRLDLSEPENDCAIHGLVRWAHWTPAEHLPHRVRLTHRLLGSGGYPFRLDLEAEYVLDAEAGLTVRMTAHNRGPVTAPYGHGAHPYLTVGEPLDRCTVTLDAARYLPVDDRMIPSGPAEDVAGTRWDLRDGPVLGDREIDNAYTGLGRDAAGRCWTTLSGGGRSVRLWSDEAHPWTEIYTADQAPEPRAGLGVEPMTCPPNAFASGEGLIDLAPGATFSGSWGIMAG</sequence>
<keyword evidence="2" id="KW-1185">Reference proteome</keyword>
<comment type="caution">
    <text evidence="1">The sequence shown here is derived from an EMBL/GenBank/DDBJ whole genome shotgun (WGS) entry which is preliminary data.</text>
</comment>
<dbReference type="PANTHER" id="PTHR10091:SF0">
    <property type="entry name" value="GALACTOSE MUTAROTASE"/>
    <property type="match status" value="1"/>
</dbReference>
<dbReference type="Pfam" id="PF01263">
    <property type="entry name" value="Aldose_epim"/>
    <property type="match status" value="1"/>
</dbReference>
<dbReference type="EMBL" id="JADBDZ010000001">
    <property type="protein sequence ID" value="MBE1535245.1"/>
    <property type="molecule type" value="Genomic_DNA"/>
</dbReference>
<dbReference type="CDD" id="cd09022">
    <property type="entry name" value="Aldose_epim_Ec_YihR"/>
    <property type="match status" value="1"/>
</dbReference>
<reference evidence="1 2" key="1">
    <citation type="submission" date="2020-10" db="EMBL/GenBank/DDBJ databases">
        <title>Sequencing the genomes of 1000 actinobacteria strains.</title>
        <authorList>
            <person name="Klenk H.-P."/>
        </authorList>
    </citation>
    <scope>NUCLEOTIDE SEQUENCE [LARGE SCALE GENOMIC DNA]</scope>
    <source>
        <strain evidence="1 2">DSM 46744</strain>
    </source>
</reference>
<proteinExistence type="predicted"/>
<dbReference type="InterPro" id="IPR037480">
    <property type="entry name" value="YihR-like"/>
</dbReference>
<dbReference type="SUPFAM" id="SSF74650">
    <property type="entry name" value="Galactose mutarotase-like"/>
    <property type="match status" value="1"/>
</dbReference>
<dbReference type="Gene3D" id="2.70.98.10">
    <property type="match status" value="1"/>
</dbReference>
<keyword evidence="1" id="KW-0413">Isomerase</keyword>
<evidence type="ECO:0000313" key="1">
    <source>
        <dbReference type="EMBL" id="MBE1535245.1"/>
    </source>
</evidence>
<evidence type="ECO:0000313" key="2">
    <source>
        <dbReference type="Proteomes" id="UP000627838"/>
    </source>
</evidence>
<dbReference type="PANTHER" id="PTHR10091">
    <property type="entry name" value="ALDOSE-1-EPIMERASE"/>
    <property type="match status" value="1"/>
</dbReference>
<dbReference type="InterPro" id="IPR014718">
    <property type="entry name" value="GH-type_carb-bd"/>
</dbReference>
<dbReference type="GO" id="GO:0004034">
    <property type="term" value="F:aldose 1-epimerase activity"/>
    <property type="evidence" value="ECO:0007669"/>
    <property type="project" value="UniProtKB-EC"/>
</dbReference>
<dbReference type="RefSeq" id="WP_192761486.1">
    <property type="nucleotide sequence ID" value="NZ_JADBDZ010000001.1"/>
</dbReference>
<organism evidence="1 2">
    <name type="scientific">Actinomadura algeriensis</name>
    <dbReference type="NCBI Taxonomy" id="1679523"/>
    <lineage>
        <taxon>Bacteria</taxon>
        <taxon>Bacillati</taxon>
        <taxon>Actinomycetota</taxon>
        <taxon>Actinomycetes</taxon>
        <taxon>Streptosporangiales</taxon>
        <taxon>Thermomonosporaceae</taxon>
        <taxon>Actinomadura</taxon>
    </lineage>
</organism>